<dbReference type="Proteomes" id="UP001055439">
    <property type="component" value="Chromosome 10"/>
</dbReference>
<feature type="region of interest" description="Disordered" evidence="1">
    <location>
        <begin position="47"/>
        <end position="70"/>
    </location>
</feature>
<evidence type="ECO:0000313" key="3">
    <source>
        <dbReference type="Proteomes" id="UP001055439"/>
    </source>
</evidence>
<reference evidence="2" key="1">
    <citation type="submission" date="2022-05" db="EMBL/GenBank/DDBJ databases">
        <title>The Musa troglodytarum L. genome provides insights into the mechanism of non-climacteric behaviour and enrichment of carotenoids.</title>
        <authorList>
            <person name="Wang J."/>
        </authorList>
    </citation>
    <scope>NUCLEOTIDE SEQUENCE</scope>
    <source>
        <tissue evidence="2">Leaf</tissue>
    </source>
</reference>
<proteinExistence type="predicted"/>
<evidence type="ECO:0000256" key="1">
    <source>
        <dbReference type="SAM" id="MobiDB-lite"/>
    </source>
</evidence>
<dbReference type="AlphaFoldDB" id="A0A9E7EIC8"/>
<accession>A0A9E7EIC8</accession>
<evidence type="ECO:0000313" key="2">
    <source>
        <dbReference type="EMBL" id="URD77934.1"/>
    </source>
</evidence>
<protein>
    <submittedName>
        <fullName evidence="2">Uncharacterized protein</fullName>
    </submittedName>
</protein>
<sequence length="70" mass="7485">MDGPRCNGWAVALAGSTSKSGKWQRGVHQLGVLQPTMTLTNTTGIQALGNAHPRLGRTPGSPPFDDKRRM</sequence>
<dbReference type="EMBL" id="CP097503">
    <property type="protein sequence ID" value="URD77934.1"/>
    <property type="molecule type" value="Genomic_DNA"/>
</dbReference>
<keyword evidence="3" id="KW-1185">Reference proteome</keyword>
<organism evidence="2 3">
    <name type="scientific">Musa troglodytarum</name>
    <name type="common">fe'i banana</name>
    <dbReference type="NCBI Taxonomy" id="320322"/>
    <lineage>
        <taxon>Eukaryota</taxon>
        <taxon>Viridiplantae</taxon>
        <taxon>Streptophyta</taxon>
        <taxon>Embryophyta</taxon>
        <taxon>Tracheophyta</taxon>
        <taxon>Spermatophyta</taxon>
        <taxon>Magnoliopsida</taxon>
        <taxon>Liliopsida</taxon>
        <taxon>Zingiberales</taxon>
        <taxon>Musaceae</taxon>
        <taxon>Musa</taxon>
    </lineage>
</organism>
<gene>
    <name evidence="2" type="ORF">MUK42_28448</name>
</gene>
<name>A0A9E7EIC8_9LILI</name>